<sequence length="196" mass="21638">MWSWIIKVTIFSLLLIFLIHYLYAFFKTTLTSPKLKDLVNKPQAKYNTIYKSLQNTLDGGSLNLGDGDDVNNNSTLSKTSNMKSELMKYVKELSSSSSSSSDVLTSNYTVTPSTMNYDGLSNSNIIMPQNEANSIYSPTNILSDTGANGTSTRVNNNTKYMRDINNISSHPTSVTSVLDYGTPTMSSSYSSSYSPY</sequence>
<evidence type="ECO:0000313" key="1">
    <source>
        <dbReference type="EMBL" id="QHT33208.1"/>
    </source>
</evidence>
<protein>
    <submittedName>
        <fullName evidence="1">Uncharacterized protein</fullName>
    </submittedName>
</protein>
<dbReference type="EMBL" id="MN738960">
    <property type="protein sequence ID" value="QHT33208.1"/>
    <property type="molecule type" value="Genomic_DNA"/>
</dbReference>
<reference evidence="1" key="1">
    <citation type="journal article" date="2020" name="Nature">
        <title>Giant virus diversity and host interactions through global metagenomics.</title>
        <authorList>
            <person name="Schulz F."/>
            <person name="Roux S."/>
            <person name="Paez-Espino D."/>
            <person name="Jungbluth S."/>
            <person name="Walsh D.A."/>
            <person name="Denef V.J."/>
            <person name="McMahon K.D."/>
            <person name="Konstantinidis K.T."/>
            <person name="Eloe-Fadrosh E.A."/>
            <person name="Kyrpides N.C."/>
            <person name="Woyke T."/>
        </authorList>
    </citation>
    <scope>NUCLEOTIDE SEQUENCE</scope>
    <source>
        <strain evidence="1">GVMAG-M-3300009161-34</strain>
    </source>
</reference>
<proteinExistence type="predicted"/>
<organism evidence="1">
    <name type="scientific">viral metagenome</name>
    <dbReference type="NCBI Taxonomy" id="1070528"/>
    <lineage>
        <taxon>unclassified sequences</taxon>
        <taxon>metagenomes</taxon>
        <taxon>organismal metagenomes</taxon>
    </lineage>
</organism>
<dbReference type="AlphaFoldDB" id="A0A6C0EW52"/>
<accession>A0A6C0EW52</accession>
<name>A0A6C0EW52_9ZZZZ</name>